<sequence length="111" mass="11289">MTDTTGAGTDFAMVPAEITDAGRYIQQAAQTLRDGIRSADAEVDGLMSTWRGTAADAYSAAWGEARQGALSILEALHGMGELLGVAVGTVVDADTARADGTTAATSSLDLP</sequence>
<name>A0ABV2X875_9NOCA</name>
<dbReference type="Gene3D" id="1.10.287.1060">
    <property type="entry name" value="ESAT-6-like"/>
    <property type="match status" value="1"/>
</dbReference>
<dbReference type="NCBIfam" id="TIGR03930">
    <property type="entry name" value="WXG100_ESAT6"/>
    <property type="match status" value="1"/>
</dbReference>
<protein>
    <submittedName>
        <fullName evidence="1">WXG100 family type VII secretion target</fullName>
    </submittedName>
</protein>
<dbReference type="RefSeq" id="WP_357803434.1">
    <property type="nucleotide sequence ID" value="NZ_JBEYBM010000005.1"/>
</dbReference>
<comment type="caution">
    <text evidence="1">The sequence shown here is derived from an EMBL/GenBank/DDBJ whole genome shotgun (WGS) entry which is preliminary data.</text>
</comment>
<reference evidence="1 2" key="1">
    <citation type="submission" date="2024-06" db="EMBL/GenBank/DDBJ databases">
        <title>The Natural Products Discovery Center: Release of the First 8490 Sequenced Strains for Exploring Actinobacteria Biosynthetic Diversity.</title>
        <authorList>
            <person name="Kalkreuter E."/>
            <person name="Kautsar S.A."/>
            <person name="Yang D."/>
            <person name="Bader C.D."/>
            <person name="Teijaro C.N."/>
            <person name="Fluegel L."/>
            <person name="Davis C.M."/>
            <person name="Simpson J.R."/>
            <person name="Lauterbach L."/>
            <person name="Steele A.D."/>
            <person name="Gui C."/>
            <person name="Meng S."/>
            <person name="Li G."/>
            <person name="Viehrig K."/>
            <person name="Ye F."/>
            <person name="Su P."/>
            <person name="Kiefer A.F."/>
            <person name="Nichols A."/>
            <person name="Cepeda A.J."/>
            <person name="Yan W."/>
            <person name="Fan B."/>
            <person name="Jiang Y."/>
            <person name="Adhikari A."/>
            <person name="Zheng C.-J."/>
            <person name="Schuster L."/>
            <person name="Cowan T.M."/>
            <person name="Smanski M.J."/>
            <person name="Chevrette M.G."/>
            <person name="De Carvalho L.P.S."/>
            <person name="Shen B."/>
        </authorList>
    </citation>
    <scope>NUCLEOTIDE SEQUENCE [LARGE SCALE GENOMIC DNA]</scope>
    <source>
        <strain evidence="1 2">NPDC019434</strain>
    </source>
</reference>
<keyword evidence="2" id="KW-1185">Reference proteome</keyword>
<accession>A0ABV2X875</accession>
<evidence type="ECO:0000313" key="1">
    <source>
        <dbReference type="EMBL" id="MEU2122071.1"/>
    </source>
</evidence>
<dbReference type="SUPFAM" id="SSF140453">
    <property type="entry name" value="EsxAB dimer-like"/>
    <property type="match status" value="1"/>
</dbReference>
<dbReference type="InterPro" id="IPR036689">
    <property type="entry name" value="ESAT-6-like_sf"/>
</dbReference>
<dbReference type="EMBL" id="JBEYBR010000018">
    <property type="protein sequence ID" value="MEU2122071.1"/>
    <property type="molecule type" value="Genomic_DNA"/>
</dbReference>
<gene>
    <name evidence="1" type="ORF">ABZ507_09560</name>
</gene>
<dbReference type="InterPro" id="IPR010310">
    <property type="entry name" value="T7SS_ESAT-6-like"/>
</dbReference>
<evidence type="ECO:0000313" key="2">
    <source>
        <dbReference type="Proteomes" id="UP001550535"/>
    </source>
</evidence>
<organism evidence="1 2">
    <name type="scientific">Nocardia niwae</name>
    <dbReference type="NCBI Taxonomy" id="626084"/>
    <lineage>
        <taxon>Bacteria</taxon>
        <taxon>Bacillati</taxon>
        <taxon>Actinomycetota</taxon>
        <taxon>Actinomycetes</taxon>
        <taxon>Mycobacteriales</taxon>
        <taxon>Nocardiaceae</taxon>
        <taxon>Nocardia</taxon>
    </lineage>
</organism>
<dbReference type="Proteomes" id="UP001550535">
    <property type="component" value="Unassembled WGS sequence"/>
</dbReference>
<dbReference type="Pfam" id="PF06013">
    <property type="entry name" value="WXG100"/>
    <property type="match status" value="1"/>
</dbReference>
<proteinExistence type="predicted"/>